<gene>
    <name evidence="2" type="ORF">A5710_12685</name>
</gene>
<dbReference type="Proteomes" id="UP000093943">
    <property type="component" value="Unassembled WGS sequence"/>
</dbReference>
<dbReference type="Pfam" id="PF00378">
    <property type="entry name" value="ECH_1"/>
    <property type="match status" value="1"/>
</dbReference>
<reference evidence="3" key="1">
    <citation type="submission" date="2016-06" db="EMBL/GenBank/DDBJ databases">
        <authorList>
            <person name="Sutton G."/>
            <person name="Brinkac L."/>
            <person name="Sanka R."/>
            <person name="Adams M."/>
            <person name="Lau E."/>
            <person name="Sam S."/>
            <person name="Sreng N."/>
            <person name="Him V."/>
            <person name="Kerleguer A."/>
            <person name="Cheng S."/>
        </authorList>
    </citation>
    <scope>NUCLEOTIDE SEQUENCE [LARGE SCALE GENOMIC DNA]</scope>
    <source>
        <strain evidence="3">E1876</strain>
    </source>
</reference>
<accession>A0A1A2NXR8</accession>
<keyword evidence="1" id="KW-0443">Lipid metabolism</keyword>
<dbReference type="AlphaFoldDB" id="A0A1A2NXR8"/>
<dbReference type="PANTHER" id="PTHR11941:SF54">
    <property type="entry name" value="ENOYL-COA HYDRATASE, MITOCHONDRIAL"/>
    <property type="match status" value="1"/>
</dbReference>
<organism evidence="2 3">
    <name type="scientific">Mycolicibacter sinensis (strain JDM601)</name>
    <name type="common">Mycobacterium sinense</name>
    <dbReference type="NCBI Taxonomy" id="875328"/>
    <lineage>
        <taxon>Bacteria</taxon>
        <taxon>Bacillati</taxon>
        <taxon>Actinomycetota</taxon>
        <taxon>Actinomycetes</taxon>
        <taxon>Mycobacteriales</taxon>
        <taxon>Mycobacteriaceae</taxon>
        <taxon>Mycolicibacter</taxon>
    </lineage>
</organism>
<sequence length="261" mass="27317">METQQATTLTVAAEGARGSITLNRPDKLNPLSTVTLQELISAARWFDARPAVKVVVFAGSGRAFSAGADLAAFAAAADGAAAVREAADAGRRMAEAIEAMRAVTVVRLHGHCVGGGVVLAAACDLRVAAANTRFSIPEVDLGIPLAWGGIPRLVREIGPSLTKELVMTCRPFDAAEAKAAGFLNRVVPEADLDDEVDELVEKLVGKSALTLCGTKRQVNAVTEGMVVTARSWNDADALVTAVHDPESQASAMAYLQKVSRR</sequence>
<name>A0A1A2NXR8_MYCSD</name>
<proteinExistence type="predicted"/>
<protein>
    <submittedName>
        <fullName evidence="2">Enoyl-CoA hydratase</fullName>
    </submittedName>
</protein>
<evidence type="ECO:0000256" key="1">
    <source>
        <dbReference type="ARBA" id="ARBA00023098"/>
    </source>
</evidence>
<dbReference type="RefSeq" id="WP_064920864.1">
    <property type="nucleotide sequence ID" value="NZ_LZJK01000046.1"/>
</dbReference>
<dbReference type="OrthoDB" id="5183239at2"/>
<dbReference type="InterPro" id="IPR001753">
    <property type="entry name" value="Enoyl-CoA_hydra/iso"/>
</dbReference>
<evidence type="ECO:0000313" key="3">
    <source>
        <dbReference type="Proteomes" id="UP000093943"/>
    </source>
</evidence>
<dbReference type="PANTHER" id="PTHR11941">
    <property type="entry name" value="ENOYL-COA HYDRATASE-RELATED"/>
    <property type="match status" value="1"/>
</dbReference>
<evidence type="ECO:0000313" key="2">
    <source>
        <dbReference type="EMBL" id="OBI33800.1"/>
    </source>
</evidence>
<dbReference type="InterPro" id="IPR029045">
    <property type="entry name" value="ClpP/crotonase-like_dom_sf"/>
</dbReference>
<dbReference type="GO" id="GO:0006635">
    <property type="term" value="P:fatty acid beta-oxidation"/>
    <property type="evidence" value="ECO:0007669"/>
    <property type="project" value="TreeGrafter"/>
</dbReference>
<dbReference type="GO" id="GO:0003824">
    <property type="term" value="F:catalytic activity"/>
    <property type="evidence" value="ECO:0007669"/>
    <property type="project" value="UniProtKB-ARBA"/>
</dbReference>
<dbReference type="SUPFAM" id="SSF52096">
    <property type="entry name" value="ClpP/crotonase"/>
    <property type="match status" value="1"/>
</dbReference>
<dbReference type="CDD" id="cd06558">
    <property type="entry name" value="crotonase-like"/>
    <property type="match status" value="1"/>
</dbReference>
<dbReference type="EMBL" id="LZKG01000015">
    <property type="protein sequence ID" value="OBI33800.1"/>
    <property type="molecule type" value="Genomic_DNA"/>
</dbReference>
<comment type="caution">
    <text evidence="2">The sequence shown here is derived from an EMBL/GenBank/DDBJ whole genome shotgun (WGS) entry which is preliminary data.</text>
</comment>
<dbReference type="Gene3D" id="3.90.226.10">
    <property type="entry name" value="2-enoyl-CoA Hydratase, Chain A, domain 1"/>
    <property type="match status" value="1"/>
</dbReference>